<dbReference type="InterPro" id="IPR011004">
    <property type="entry name" value="Trimer_LpxA-like_sf"/>
</dbReference>
<keyword evidence="1" id="KW-0808">Transferase</keyword>
<dbReference type="STRING" id="1150600.ADIARSV_2849"/>
<protein>
    <submittedName>
        <fullName evidence="1">Acetyltransferase</fullName>
    </submittedName>
</protein>
<dbReference type="Proteomes" id="UP000014174">
    <property type="component" value="Unassembled WGS sequence"/>
</dbReference>
<organism evidence="1 2">
    <name type="scientific">Arcticibacter svalbardensis MN12-7</name>
    <dbReference type="NCBI Taxonomy" id="1150600"/>
    <lineage>
        <taxon>Bacteria</taxon>
        <taxon>Pseudomonadati</taxon>
        <taxon>Bacteroidota</taxon>
        <taxon>Sphingobacteriia</taxon>
        <taxon>Sphingobacteriales</taxon>
        <taxon>Sphingobacteriaceae</taxon>
        <taxon>Arcticibacter</taxon>
    </lineage>
</organism>
<sequence>MKKGIYLKIYFSFFGKVVSYLMNIIGAMHKPFMVYGFYNKVSNDFNLRTRISSSAKFLSRSKADISDNVWIWHYSIIDASAGLSIEEGVQIGAWVGIFTHSSHNAIRLNGSKYFELAQSERVGYSMEKVIIGKYTFIGASSIILPGVTLGKGCIVSAGSVVNKSFPDYSIISGNPAKLVGSTETVDKYFLKNESIKSNYYNC</sequence>
<dbReference type="InterPro" id="IPR001451">
    <property type="entry name" value="Hexapep"/>
</dbReference>
<evidence type="ECO:0000313" key="2">
    <source>
        <dbReference type="Proteomes" id="UP000014174"/>
    </source>
</evidence>
<dbReference type="SUPFAM" id="SSF51161">
    <property type="entry name" value="Trimeric LpxA-like enzymes"/>
    <property type="match status" value="1"/>
</dbReference>
<dbReference type="AlphaFoldDB" id="R9GR33"/>
<dbReference type="Gene3D" id="2.160.10.10">
    <property type="entry name" value="Hexapeptide repeat proteins"/>
    <property type="match status" value="1"/>
</dbReference>
<dbReference type="RefSeq" id="WP_016196080.1">
    <property type="nucleotide sequence ID" value="NZ_AQPN01000100.1"/>
</dbReference>
<comment type="caution">
    <text evidence="1">The sequence shown here is derived from an EMBL/GenBank/DDBJ whole genome shotgun (WGS) entry which is preliminary data.</text>
</comment>
<dbReference type="InterPro" id="IPR051159">
    <property type="entry name" value="Hexapeptide_acetyltransf"/>
</dbReference>
<dbReference type="GO" id="GO:0016740">
    <property type="term" value="F:transferase activity"/>
    <property type="evidence" value="ECO:0007669"/>
    <property type="project" value="UniProtKB-KW"/>
</dbReference>
<evidence type="ECO:0000313" key="1">
    <source>
        <dbReference type="EMBL" id="EOR94015.1"/>
    </source>
</evidence>
<proteinExistence type="predicted"/>
<dbReference type="OrthoDB" id="9801697at2"/>
<dbReference type="PANTHER" id="PTHR23416">
    <property type="entry name" value="SIALIC ACID SYNTHASE-RELATED"/>
    <property type="match status" value="1"/>
</dbReference>
<dbReference type="EMBL" id="AQPN01000100">
    <property type="protein sequence ID" value="EOR94015.1"/>
    <property type="molecule type" value="Genomic_DNA"/>
</dbReference>
<dbReference type="eggNOG" id="COG0110">
    <property type="taxonomic scope" value="Bacteria"/>
</dbReference>
<reference evidence="1 2" key="1">
    <citation type="journal article" date="2013" name="Genome Announc.">
        <title>Draft Genome Sequence of Arcticibacter svalbardensis Strain MN12-7T, a Member of the Family Sphingobacteriaceae Isolated from an Arctic Soil Sample.</title>
        <authorList>
            <person name="Shivaji S."/>
            <person name="Ara S."/>
            <person name="Prasad S."/>
            <person name="Manasa B.P."/>
            <person name="Begum Z."/>
            <person name="Singh A."/>
            <person name="Kumar Pinnaka A."/>
        </authorList>
    </citation>
    <scope>NUCLEOTIDE SEQUENCE [LARGE SCALE GENOMIC DNA]</scope>
    <source>
        <strain evidence="1 2">MN12-7</strain>
    </source>
</reference>
<dbReference type="PATRIC" id="fig|1150600.3.peg.2821"/>
<keyword evidence="2" id="KW-1185">Reference proteome</keyword>
<dbReference type="Pfam" id="PF14602">
    <property type="entry name" value="Hexapep_2"/>
    <property type="match status" value="1"/>
</dbReference>
<accession>R9GR33</accession>
<dbReference type="CDD" id="cd04647">
    <property type="entry name" value="LbH_MAT_like"/>
    <property type="match status" value="1"/>
</dbReference>
<name>R9GR33_9SPHI</name>
<gene>
    <name evidence="1" type="ORF">ADIARSV_2849</name>
</gene>